<dbReference type="SUPFAM" id="SSF50630">
    <property type="entry name" value="Acid proteases"/>
    <property type="match status" value="1"/>
</dbReference>
<reference evidence="3 4" key="1">
    <citation type="submission" date="2021-05" db="EMBL/GenBank/DDBJ databases">
        <title>Novel Bacillus species.</title>
        <authorList>
            <person name="Liu G."/>
        </authorList>
    </citation>
    <scope>NUCLEOTIDE SEQUENCE [LARGE SCALE GENOMIC DNA]</scope>
    <source>
        <strain evidence="3 4">FJAT-49732</strain>
    </source>
</reference>
<evidence type="ECO:0000259" key="2">
    <source>
        <dbReference type="PROSITE" id="PS50175"/>
    </source>
</evidence>
<dbReference type="RefSeq" id="WP_213112147.1">
    <property type="nucleotide sequence ID" value="NZ_JAGYPJ010000001.1"/>
</dbReference>
<dbReference type="PROSITE" id="PS50175">
    <property type="entry name" value="ASP_PROT_RETROV"/>
    <property type="match status" value="1"/>
</dbReference>
<organism evidence="3 4">
    <name type="scientific">Lederbergia citrisecunda</name>
    <dbReference type="NCBI Taxonomy" id="2833583"/>
    <lineage>
        <taxon>Bacteria</taxon>
        <taxon>Bacillati</taxon>
        <taxon>Bacillota</taxon>
        <taxon>Bacilli</taxon>
        <taxon>Bacillales</taxon>
        <taxon>Bacillaceae</taxon>
        <taxon>Lederbergia</taxon>
    </lineage>
</organism>
<keyword evidence="4" id="KW-1185">Reference proteome</keyword>
<dbReference type="CDD" id="cd05483">
    <property type="entry name" value="retropepsin_like_bacteria"/>
    <property type="match status" value="1"/>
</dbReference>
<keyword evidence="1" id="KW-0378">Hydrolase</keyword>
<dbReference type="AlphaFoldDB" id="A0A942TNS0"/>
<accession>A0A942TNS0</accession>
<comment type="caution">
    <text evidence="3">The sequence shown here is derived from an EMBL/GenBank/DDBJ whole genome shotgun (WGS) entry which is preliminary data.</text>
</comment>
<proteinExistence type="predicted"/>
<evidence type="ECO:0000313" key="3">
    <source>
        <dbReference type="EMBL" id="MBS4201701.1"/>
    </source>
</evidence>
<keyword evidence="3" id="KW-0645">Protease</keyword>
<dbReference type="EMBL" id="JAGYPJ010000001">
    <property type="protein sequence ID" value="MBS4201701.1"/>
    <property type="molecule type" value="Genomic_DNA"/>
</dbReference>
<dbReference type="Proteomes" id="UP000682713">
    <property type="component" value="Unassembled WGS sequence"/>
</dbReference>
<dbReference type="InterPro" id="IPR001995">
    <property type="entry name" value="Peptidase_A2_cat"/>
</dbReference>
<sequence length="127" mass="13989">MKRLVIEDGLLLTDIEITFRGQSILLKRVLVDTGSGSTIISTDLAESIGIIAEENDMIYRISGVGGSEFVFSKTVDSINMGQAVIREFSLEIGAMNYGFDLDGIIGLDFLQQIKAIINIDKRIIEFN</sequence>
<feature type="domain" description="Peptidase A2" evidence="2">
    <location>
        <begin position="27"/>
        <end position="66"/>
    </location>
</feature>
<dbReference type="InterPro" id="IPR034122">
    <property type="entry name" value="Retropepsin-like_bacterial"/>
</dbReference>
<dbReference type="Pfam" id="PF13975">
    <property type="entry name" value="gag-asp_proteas"/>
    <property type="match status" value="1"/>
</dbReference>
<evidence type="ECO:0000313" key="4">
    <source>
        <dbReference type="Proteomes" id="UP000682713"/>
    </source>
</evidence>
<name>A0A942TNS0_9BACI</name>
<protein>
    <submittedName>
        <fullName evidence="3">Clan AA aspartic protease</fullName>
    </submittedName>
</protein>
<dbReference type="GO" id="GO:0004190">
    <property type="term" value="F:aspartic-type endopeptidase activity"/>
    <property type="evidence" value="ECO:0007669"/>
    <property type="project" value="InterPro"/>
</dbReference>
<dbReference type="InterPro" id="IPR021109">
    <property type="entry name" value="Peptidase_aspartic_dom_sf"/>
</dbReference>
<evidence type="ECO:0000256" key="1">
    <source>
        <dbReference type="ARBA" id="ARBA00022801"/>
    </source>
</evidence>
<dbReference type="GO" id="GO:0006508">
    <property type="term" value="P:proteolysis"/>
    <property type="evidence" value="ECO:0007669"/>
    <property type="project" value="UniProtKB-KW"/>
</dbReference>
<dbReference type="Gene3D" id="2.40.70.10">
    <property type="entry name" value="Acid Proteases"/>
    <property type="match status" value="1"/>
</dbReference>
<gene>
    <name evidence="3" type="ORF">KHA93_19030</name>
</gene>